<dbReference type="InterPro" id="IPR027574">
    <property type="entry name" value="Thiaminase_II"/>
</dbReference>
<feature type="active site" description="Proton donor" evidence="10">
    <location>
        <position position="207"/>
    </location>
</feature>
<accession>A0A1H9T7P4</accession>
<dbReference type="Gene3D" id="1.20.910.10">
    <property type="entry name" value="Heme oxygenase-like"/>
    <property type="match status" value="1"/>
</dbReference>
<evidence type="ECO:0000256" key="5">
    <source>
        <dbReference type="ARBA" id="ARBA00012684"/>
    </source>
</evidence>
<dbReference type="InterPro" id="IPR004305">
    <property type="entry name" value="Thiaminase-2/PQQC"/>
</dbReference>
<dbReference type="GO" id="GO:0009229">
    <property type="term" value="P:thiamine diphosphate biosynthetic process"/>
    <property type="evidence" value="ECO:0007669"/>
    <property type="project" value="UniProtKB-UniPathway"/>
</dbReference>
<dbReference type="GO" id="GO:0005829">
    <property type="term" value="C:cytosol"/>
    <property type="evidence" value="ECO:0007669"/>
    <property type="project" value="TreeGrafter"/>
</dbReference>
<evidence type="ECO:0000256" key="3">
    <source>
        <dbReference type="ARBA" id="ARBA00010264"/>
    </source>
</evidence>
<dbReference type="EMBL" id="FOGV01000009">
    <property type="protein sequence ID" value="SER93290.1"/>
    <property type="molecule type" value="Genomic_DNA"/>
</dbReference>
<keyword evidence="13" id="KW-1185">Reference proteome</keyword>
<dbReference type="AlphaFoldDB" id="A0A1H9T7P4"/>
<dbReference type="Proteomes" id="UP000199318">
    <property type="component" value="Unassembled WGS sequence"/>
</dbReference>
<evidence type="ECO:0000256" key="6">
    <source>
        <dbReference type="ARBA" id="ARBA00013647"/>
    </source>
</evidence>
<protein>
    <recommendedName>
        <fullName evidence="6 9">Aminopyrimidine aminohydrolase</fullName>
        <ecNumber evidence="5 9">3.5.99.2</ecNumber>
    </recommendedName>
</protein>
<comment type="caution">
    <text evidence="12">The sequence shown here is derived from an EMBL/GenBank/DDBJ whole genome shotgun (WGS) entry which is preliminary data.</text>
</comment>
<organism evidence="12 13">
    <name type="scientific">Salisediminibacterium halotolerans</name>
    <dbReference type="NCBI Taxonomy" id="517425"/>
    <lineage>
        <taxon>Bacteria</taxon>
        <taxon>Bacillati</taxon>
        <taxon>Bacillota</taxon>
        <taxon>Bacilli</taxon>
        <taxon>Bacillales</taxon>
        <taxon>Bacillaceae</taxon>
        <taxon>Salisediminibacterium</taxon>
    </lineage>
</organism>
<dbReference type="GO" id="GO:0050334">
    <property type="term" value="F:thiaminase activity"/>
    <property type="evidence" value="ECO:0007669"/>
    <property type="project" value="UniProtKB-UniRule"/>
</dbReference>
<dbReference type="UniPathway" id="UPA00060"/>
<dbReference type="STRING" id="1464123.SAMN05444126_10928"/>
<sequence length="234" mass="27094">MKFSEQLRKEADPIFEAIFKHPFIEGIARGDVPKEALIHYVKQDYEYLSTFCRIYGLAVSQCESREDMMFFQEQIAFVLNEEVHPHNNFCEVAGVNYDDLQHAPLAPTAHHYTRHMLEAASNGSLGETLAALAPCPWTYWEIGERLTKEVKPGADHPFAEWISFYANDEVAQITQTFKDKIDKCAEQASEKEREQMMAHFLKSTQLEHQFWTMAYEQETWPVETKHPTLAITSE</sequence>
<evidence type="ECO:0000313" key="12">
    <source>
        <dbReference type="EMBL" id="SER93290.1"/>
    </source>
</evidence>
<dbReference type="OrthoDB" id="34166at2"/>
<gene>
    <name evidence="12" type="ORF">SAMN05444126_10928</name>
</gene>
<evidence type="ECO:0000256" key="2">
    <source>
        <dbReference type="ARBA" id="ARBA00004948"/>
    </source>
</evidence>
<comment type="similarity">
    <text evidence="3 9">Belongs to the TenA family.</text>
</comment>
<dbReference type="PANTHER" id="PTHR43198">
    <property type="entry name" value="BIFUNCTIONAL TH2 PROTEIN"/>
    <property type="match status" value="1"/>
</dbReference>
<evidence type="ECO:0000313" key="13">
    <source>
        <dbReference type="Proteomes" id="UP000199318"/>
    </source>
</evidence>
<comment type="pathway">
    <text evidence="2 9">Cofactor biosynthesis; thiamine diphosphate biosynthesis.</text>
</comment>
<comment type="function">
    <text evidence="9">Catalyzes an amino-pyrimidine hydrolysis reaction at the C5' of the pyrimidine moiety of thiamine compounds, a reaction that is part of a thiamine salvage pathway. Thus, catalyzes the conversion of 4-amino-5-aminomethyl-2-methylpyrimidine to 4-amino-5-hydroxymethyl-2-methylpyrimidine (HMP).</text>
</comment>
<dbReference type="SUPFAM" id="SSF48613">
    <property type="entry name" value="Heme oxygenase-like"/>
    <property type="match status" value="1"/>
</dbReference>
<dbReference type="InterPro" id="IPR050967">
    <property type="entry name" value="Thiamine_Salvage_TenA"/>
</dbReference>
<dbReference type="InterPro" id="IPR016084">
    <property type="entry name" value="Haem_Oase-like_multi-hlx"/>
</dbReference>
<evidence type="ECO:0000256" key="10">
    <source>
        <dbReference type="PIRSR" id="PIRSR003170-1"/>
    </source>
</evidence>
<dbReference type="PIRSF" id="PIRSF003170">
    <property type="entry name" value="Pet18p"/>
    <property type="match status" value="1"/>
</dbReference>
<comment type="catalytic activity">
    <reaction evidence="1 9">
        <text>4-amino-5-aminomethyl-2-methylpyrimidine + H2O = 4-amino-5-hydroxymethyl-2-methylpyrimidine + NH4(+)</text>
        <dbReference type="Rhea" id="RHEA:31799"/>
        <dbReference type="ChEBI" id="CHEBI:15377"/>
        <dbReference type="ChEBI" id="CHEBI:16892"/>
        <dbReference type="ChEBI" id="CHEBI:28938"/>
        <dbReference type="ChEBI" id="CHEBI:63416"/>
        <dbReference type="EC" id="3.5.99.2"/>
    </reaction>
</comment>
<proteinExistence type="inferred from homology"/>
<dbReference type="NCBIfam" id="TIGR04306">
    <property type="entry name" value="salvage_TenA"/>
    <property type="match status" value="1"/>
</dbReference>
<feature type="domain" description="Thiaminase-2/PQQC" evidence="11">
    <location>
        <begin position="9"/>
        <end position="216"/>
    </location>
</feature>
<dbReference type="PANTHER" id="PTHR43198:SF2">
    <property type="entry name" value="SI:CH1073-67J19.1-RELATED"/>
    <property type="match status" value="1"/>
</dbReference>
<evidence type="ECO:0000256" key="4">
    <source>
        <dbReference type="ARBA" id="ARBA00011881"/>
    </source>
</evidence>
<dbReference type="CDD" id="cd19360">
    <property type="entry name" value="TenA_C_SaTenA-like"/>
    <property type="match status" value="1"/>
</dbReference>
<dbReference type="RefSeq" id="WP_093072642.1">
    <property type="nucleotide sequence ID" value="NZ_FOGV01000009.1"/>
</dbReference>
<reference evidence="13" key="1">
    <citation type="submission" date="2016-10" db="EMBL/GenBank/DDBJ databases">
        <authorList>
            <person name="de Groot N.N."/>
        </authorList>
    </citation>
    <scope>NUCLEOTIDE SEQUENCE [LARGE SCALE GENOMIC DNA]</scope>
    <source>
        <strain evidence="13">10nlg</strain>
    </source>
</reference>
<evidence type="ECO:0000256" key="9">
    <source>
        <dbReference type="PIRNR" id="PIRNR003170"/>
    </source>
</evidence>
<evidence type="ECO:0000256" key="7">
    <source>
        <dbReference type="ARBA" id="ARBA00022977"/>
    </source>
</evidence>
<comment type="subunit">
    <text evidence="4">Homotetramer.</text>
</comment>
<comment type="catalytic activity">
    <reaction evidence="8 9">
        <text>thiamine + H2O = 5-(2-hydroxyethyl)-4-methylthiazole + 4-amino-5-hydroxymethyl-2-methylpyrimidine + H(+)</text>
        <dbReference type="Rhea" id="RHEA:17509"/>
        <dbReference type="ChEBI" id="CHEBI:15377"/>
        <dbReference type="ChEBI" id="CHEBI:15378"/>
        <dbReference type="ChEBI" id="CHEBI:16892"/>
        <dbReference type="ChEBI" id="CHEBI:17957"/>
        <dbReference type="ChEBI" id="CHEBI:18385"/>
        <dbReference type="EC" id="3.5.99.2"/>
    </reaction>
</comment>
<dbReference type="Pfam" id="PF03070">
    <property type="entry name" value="TENA_THI-4"/>
    <property type="match status" value="1"/>
</dbReference>
<dbReference type="InterPro" id="IPR026285">
    <property type="entry name" value="TenA_E"/>
</dbReference>
<name>A0A1H9T7P4_9BACI</name>
<evidence type="ECO:0000256" key="1">
    <source>
        <dbReference type="ARBA" id="ARBA00001881"/>
    </source>
</evidence>
<keyword evidence="7 9" id="KW-0784">Thiamine biosynthesis</keyword>
<evidence type="ECO:0000259" key="11">
    <source>
        <dbReference type="Pfam" id="PF03070"/>
    </source>
</evidence>
<dbReference type="GO" id="GO:0009228">
    <property type="term" value="P:thiamine biosynthetic process"/>
    <property type="evidence" value="ECO:0007669"/>
    <property type="project" value="UniProtKB-KW"/>
</dbReference>
<dbReference type="EC" id="3.5.99.2" evidence="5 9"/>
<evidence type="ECO:0000256" key="8">
    <source>
        <dbReference type="ARBA" id="ARBA00048337"/>
    </source>
</evidence>
<keyword evidence="9" id="KW-0378">Hydrolase</keyword>